<gene>
    <name evidence="1" type="ORF">QE405_002407</name>
</gene>
<evidence type="ECO:0000313" key="2">
    <source>
        <dbReference type="Proteomes" id="UP001239215"/>
    </source>
</evidence>
<dbReference type="Proteomes" id="UP001239215">
    <property type="component" value="Unassembled WGS sequence"/>
</dbReference>
<comment type="caution">
    <text evidence="1">The sequence shown here is derived from an EMBL/GenBank/DDBJ whole genome shotgun (WGS) entry which is preliminary data.</text>
</comment>
<evidence type="ECO:0008006" key="3">
    <source>
        <dbReference type="Google" id="ProtNLM"/>
    </source>
</evidence>
<dbReference type="RefSeq" id="WP_307201055.1">
    <property type="nucleotide sequence ID" value="NZ_JAUTAN010000001.1"/>
</dbReference>
<organism evidence="1 2">
    <name type="scientific">Nocardioides zeae</name>
    <dbReference type="NCBI Taxonomy" id="1457234"/>
    <lineage>
        <taxon>Bacteria</taxon>
        <taxon>Bacillati</taxon>
        <taxon>Actinomycetota</taxon>
        <taxon>Actinomycetes</taxon>
        <taxon>Propionibacteriales</taxon>
        <taxon>Nocardioidaceae</taxon>
        <taxon>Nocardioides</taxon>
    </lineage>
</organism>
<reference evidence="1" key="1">
    <citation type="submission" date="2023-07" db="EMBL/GenBank/DDBJ databases">
        <title>Functional and genomic diversity of the sorghum phyllosphere microbiome.</title>
        <authorList>
            <person name="Shade A."/>
        </authorList>
    </citation>
    <scope>NUCLEOTIDE SEQUENCE</scope>
    <source>
        <strain evidence="1">SORGH_AS_1067</strain>
    </source>
</reference>
<protein>
    <recommendedName>
        <fullName evidence="3">DNA-directed RNA polymerase subunit beta</fullName>
    </recommendedName>
</protein>
<evidence type="ECO:0000313" key="1">
    <source>
        <dbReference type="EMBL" id="MDQ1105123.1"/>
    </source>
</evidence>
<name>A0AAJ1U3W9_9ACTN</name>
<accession>A0AAJ1U3W9</accession>
<proteinExistence type="predicted"/>
<dbReference type="AlphaFoldDB" id="A0AAJ1U3W9"/>
<sequence>MPESTTPRHHRPTRPGSAFFEARTGGVDPAQLGAAAERAATALVRGPREAEGETAALAERVVGLAETEGLETLAELWSGAPADTLSGCLWRLYVLRAWVHADPHEAARQFEAGRRLAPVARVVAGVAEPPGPDELRRMIDDVLRGIVEREFADVLLRAAAFARVVAAGRTEPGHTVPGAASEVERVLLMSEQLEHAGHLELAGALA</sequence>
<dbReference type="EMBL" id="JAUTAN010000001">
    <property type="protein sequence ID" value="MDQ1105123.1"/>
    <property type="molecule type" value="Genomic_DNA"/>
</dbReference>